<organism evidence="1 2">
    <name type="scientific">Schistosoma margrebowiei</name>
    <dbReference type="NCBI Taxonomy" id="48269"/>
    <lineage>
        <taxon>Eukaryota</taxon>
        <taxon>Metazoa</taxon>
        <taxon>Spiralia</taxon>
        <taxon>Lophotrochozoa</taxon>
        <taxon>Platyhelminthes</taxon>
        <taxon>Trematoda</taxon>
        <taxon>Digenea</taxon>
        <taxon>Strigeidida</taxon>
        <taxon>Schistosomatoidea</taxon>
        <taxon>Schistosomatidae</taxon>
        <taxon>Schistosoma</taxon>
    </lineage>
</organism>
<sequence length="74" mass="8989">MALQRLNTAFFRHTDKINQFKIALNNRFQALQDLLKEEENTMEYNCKWIKEALTSMFQEVLGYKKHNHKEWISI</sequence>
<dbReference type="EMBL" id="UZAI01006253">
    <property type="protein sequence ID" value="VDO94524.1"/>
    <property type="molecule type" value="Genomic_DNA"/>
</dbReference>
<keyword evidence="2" id="KW-1185">Reference proteome</keyword>
<gene>
    <name evidence="1" type="ORF">SMRZ_LOCUS11277</name>
</gene>
<accession>A0A183M5F2</accession>
<dbReference type="AlphaFoldDB" id="A0A183M5F2"/>
<proteinExistence type="predicted"/>
<evidence type="ECO:0000313" key="1">
    <source>
        <dbReference type="EMBL" id="VDO94524.1"/>
    </source>
</evidence>
<name>A0A183M5F2_9TREM</name>
<protein>
    <submittedName>
        <fullName evidence="1">Uncharacterized protein</fullName>
    </submittedName>
</protein>
<dbReference type="Proteomes" id="UP000277204">
    <property type="component" value="Unassembled WGS sequence"/>
</dbReference>
<reference evidence="1 2" key="1">
    <citation type="submission" date="2018-11" db="EMBL/GenBank/DDBJ databases">
        <authorList>
            <consortium name="Pathogen Informatics"/>
        </authorList>
    </citation>
    <scope>NUCLEOTIDE SEQUENCE [LARGE SCALE GENOMIC DNA]</scope>
    <source>
        <strain evidence="1 2">Zambia</strain>
    </source>
</reference>
<evidence type="ECO:0000313" key="2">
    <source>
        <dbReference type="Proteomes" id="UP000277204"/>
    </source>
</evidence>